<accession>A0A835YQ04</accession>
<dbReference type="EMBL" id="JAEHOE010000001">
    <property type="protein sequence ID" value="KAG2501739.1"/>
    <property type="molecule type" value="Genomic_DNA"/>
</dbReference>
<keyword evidence="2" id="KW-0812">Transmembrane</keyword>
<keyword evidence="2" id="KW-0472">Membrane</keyword>
<keyword evidence="2" id="KW-1133">Transmembrane helix</keyword>
<dbReference type="OrthoDB" id="539485at2759"/>
<evidence type="ECO:0000256" key="1">
    <source>
        <dbReference type="SAM" id="MobiDB-lite"/>
    </source>
</evidence>
<organism evidence="3 4">
    <name type="scientific">Edaphochlamys debaryana</name>
    <dbReference type="NCBI Taxonomy" id="47281"/>
    <lineage>
        <taxon>Eukaryota</taxon>
        <taxon>Viridiplantae</taxon>
        <taxon>Chlorophyta</taxon>
        <taxon>core chlorophytes</taxon>
        <taxon>Chlorophyceae</taxon>
        <taxon>CS clade</taxon>
        <taxon>Chlamydomonadales</taxon>
        <taxon>Chlamydomonadales incertae sedis</taxon>
        <taxon>Edaphochlamys</taxon>
    </lineage>
</organism>
<keyword evidence="4" id="KW-1185">Reference proteome</keyword>
<gene>
    <name evidence="3" type="ORF">HYH03_000239</name>
</gene>
<feature type="transmembrane region" description="Helical" evidence="2">
    <location>
        <begin position="136"/>
        <end position="160"/>
    </location>
</feature>
<feature type="transmembrane region" description="Helical" evidence="2">
    <location>
        <begin position="12"/>
        <end position="35"/>
    </location>
</feature>
<protein>
    <submittedName>
        <fullName evidence="3">Uncharacterized protein</fullName>
    </submittedName>
</protein>
<sequence>MGCLTKCMKAILVGILGILKTGLAIAIIVIIAVQLQDWVWTENNTNLTINCLISGSVSSSSTCDYMYAVCGISMCVSFCLAIFLCITCDCCGCGSWIEAIVSACQTAWWCIAAAIVSKRVSDTNDLSDPSWPQANWRTSIAVMSWVSALLCFLCFLIYIIDAFSSCCGGRKEKKEKKSKDVEAAPPPPQKMGKDEPVKANAV</sequence>
<feature type="transmembrane region" description="Helical" evidence="2">
    <location>
        <begin position="96"/>
        <end position="116"/>
    </location>
</feature>
<evidence type="ECO:0000313" key="3">
    <source>
        <dbReference type="EMBL" id="KAG2501739.1"/>
    </source>
</evidence>
<dbReference type="Proteomes" id="UP000612055">
    <property type="component" value="Unassembled WGS sequence"/>
</dbReference>
<feature type="transmembrane region" description="Helical" evidence="2">
    <location>
        <begin position="65"/>
        <end position="84"/>
    </location>
</feature>
<evidence type="ECO:0000256" key="2">
    <source>
        <dbReference type="SAM" id="Phobius"/>
    </source>
</evidence>
<evidence type="ECO:0000313" key="4">
    <source>
        <dbReference type="Proteomes" id="UP000612055"/>
    </source>
</evidence>
<proteinExistence type="predicted"/>
<comment type="caution">
    <text evidence="3">The sequence shown here is derived from an EMBL/GenBank/DDBJ whole genome shotgun (WGS) entry which is preliminary data.</text>
</comment>
<feature type="compositionally biased region" description="Basic and acidic residues" evidence="1">
    <location>
        <begin position="191"/>
        <end position="202"/>
    </location>
</feature>
<feature type="compositionally biased region" description="Basic and acidic residues" evidence="1">
    <location>
        <begin position="170"/>
        <end position="182"/>
    </location>
</feature>
<dbReference type="AlphaFoldDB" id="A0A835YQ04"/>
<reference evidence="3" key="1">
    <citation type="journal article" date="2020" name="bioRxiv">
        <title>Comparative genomics of Chlamydomonas.</title>
        <authorList>
            <person name="Craig R.J."/>
            <person name="Hasan A.R."/>
            <person name="Ness R.W."/>
            <person name="Keightley P.D."/>
        </authorList>
    </citation>
    <scope>NUCLEOTIDE SEQUENCE</scope>
    <source>
        <strain evidence="3">CCAP 11/70</strain>
    </source>
</reference>
<feature type="region of interest" description="Disordered" evidence="1">
    <location>
        <begin position="170"/>
        <end position="202"/>
    </location>
</feature>
<name>A0A835YQ04_9CHLO</name>